<reference evidence="2" key="1">
    <citation type="journal article" date="2022" name="Mol. Ecol. Resour.">
        <title>The genomes of chicory, endive, great burdock and yacon provide insights into Asteraceae palaeo-polyploidization history and plant inulin production.</title>
        <authorList>
            <person name="Fan W."/>
            <person name="Wang S."/>
            <person name="Wang H."/>
            <person name="Wang A."/>
            <person name="Jiang F."/>
            <person name="Liu H."/>
            <person name="Zhao H."/>
            <person name="Xu D."/>
            <person name="Zhang Y."/>
        </authorList>
    </citation>
    <scope>NUCLEOTIDE SEQUENCE [LARGE SCALE GENOMIC DNA]</scope>
    <source>
        <strain evidence="2">cv. Yunnan</strain>
    </source>
</reference>
<comment type="caution">
    <text evidence="1">The sequence shown here is derived from an EMBL/GenBank/DDBJ whole genome shotgun (WGS) entry which is preliminary data.</text>
</comment>
<dbReference type="Proteomes" id="UP001056120">
    <property type="component" value="Linkage Group LG12"/>
</dbReference>
<evidence type="ECO:0000313" key="1">
    <source>
        <dbReference type="EMBL" id="KAI3794610.1"/>
    </source>
</evidence>
<proteinExistence type="predicted"/>
<accession>A0ACB9HFT5</accession>
<gene>
    <name evidence="1" type="ORF">L1987_37242</name>
</gene>
<organism evidence="1 2">
    <name type="scientific">Smallanthus sonchifolius</name>
    <dbReference type="NCBI Taxonomy" id="185202"/>
    <lineage>
        <taxon>Eukaryota</taxon>
        <taxon>Viridiplantae</taxon>
        <taxon>Streptophyta</taxon>
        <taxon>Embryophyta</taxon>
        <taxon>Tracheophyta</taxon>
        <taxon>Spermatophyta</taxon>
        <taxon>Magnoliopsida</taxon>
        <taxon>eudicotyledons</taxon>
        <taxon>Gunneridae</taxon>
        <taxon>Pentapetalae</taxon>
        <taxon>asterids</taxon>
        <taxon>campanulids</taxon>
        <taxon>Asterales</taxon>
        <taxon>Asteraceae</taxon>
        <taxon>Asteroideae</taxon>
        <taxon>Heliantheae alliance</taxon>
        <taxon>Millerieae</taxon>
        <taxon>Smallanthus</taxon>
    </lineage>
</organism>
<reference evidence="1 2" key="2">
    <citation type="journal article" date="2022" name="Mol. Ecol. Resour.">
        <title>The genomes of chicory, endive, great burdock and yacon provide insights into Asteraceae paleo-polyploidization history and plant inulin production.</title>
        <authorList>
            <person name="Fan W."/>
            <person name="Wang S."/>
            <person name="Wang H."/>
            <person name="Wang A."/>
            <person name="Jiang F."/>
            <person name="Liu H."/>
            <person name="Zhao H."/>
            <person name="Xu D."/>
            <person name="Zhang Y."/>
        </authorList>
    </citation>
    <scope>NUCLEOTIDE SEQUENCE [LARGE SCALE GENOMIC DNA]</scope>
    <source>
        <strain evidence="2">cv. Yunnan</strain>
        <tissue evidence="1">Leaves</tissue>
    </source>
</reference>
<sequence length="67" mass="7731">MYSRSHFTKGMELMILLVTYHLKVARNDKSILIVSIGSKKFSADFQLMFRFLKLFLFVGSVIAIDTL</sequence>
<keyword evidence="2" id="KW-1185">Reference proteome</keyword>
<protein>
    <submittedName>
        <fullName evidence="1">Uncharacterized protein</fullName>
    </submittedName>
</protein>
<name>A0ACB9HFT5_9ASTR</name>
<evidence type="ECO:0000313" key="2">
    <source>
        <dbReference type="Proteomes" id="UP001056120"/>
    </source>
</evidence>
<dbReference type="EMBL" id="CM042029">
    <property type="protein sequence ID" value="KAI3794610.1"/>
    <property type="molecule type" value="Genomic_DNA"/>
</dbReference>